<keyword evidence="3" id="KW-1185">Reference proteome</keyword>
<dbReference type="OrthoDB" id="4464809at2"/>
<proteinExistence type="predicted"/>
<dbReference type="AlphaFoldDB" id="A0A4P6EC05"/>
<keyword evidence="2" id="KW-0378">Hydrolase</keyword>
<dbReference type="InterPro" id="IPR003615">
    <property type="entry name" value="HNH_nuc"/>
</dbReference>
<dbReference type="Pfam" id="PF13391">
    <property type="entry name" value="HNH_2"/>
    <property type="match status" value="1"/>
</dbReference>
<name>A0A4P6EC05_9MICO</name>
<reference evidence="2 3" key="1">
    <citation type="submission" date="2019-01" db="EMBL/GenBank/DDBJ databases">
        <title>Genome sequencing of strain DFW100M-13.</title>
        <authorList>
            <person name="Heo J."/>
            <person name="Kim S.-J."/>
            <person name="Kim J.-S."/>
            <person name="Hong S.-B."/>
            <person name="Kwon S.-W."/>
        </authorList>
    </citation>
    <scope>NUCLEOTIDE SEQUENCE [LARGE SCALE GENOMIC DNA]</scope>
    <source>
        <strain evidence="2 3">DFW100M-13</strain>
    </source>
</reference>
<evidence type="ECO:0000313" key="3">
    <source>
        <dbReference type="Proteomes" id="UP000293995"/>
    </source>
</evidence>
<dbReference type="EMBL" id="CP035494">
    <property type="protein sequence ID" value="QAY59534.1"/>
    <property type="molecule type" value="Genomic_DNA"/>
</dbReference>
<accession>A0A4P6EC05</accession>
<dbReference type="KEGG" id="mprt:ET475_05745"/>
<dbReference type="GO" id="GO:0004519">
    <property type="term" value="F:endonuclease activity"/>
    <property type="evidence" value="ECO:0007669"/>
    <property type="project" value="UniProtKB-KW"/>
</dbReference>
<feature type="domain" description="HNH nuclease" evidence="1">
    <location>
        <begin position="243"/>
        <end position="292"/>
    </location>
</feature>
<evidence type="ECO:0000313" key="2">
    <source>
        <dbReference type="EMBL" id="QAY59534.1"/>
    </source>
</evidence>
<sequence>MFVPTGLWRITSSGLPSSGTRPTVIFNVVALRVRHEREFDSIRTMPARLRHDQIMRSASEQAAIRQDVFHWLDDVFIGHGGYEIHHTVLKSYTWRGERLPLLDTGRGIRNPEEFSSTLTIMSGWKKNQYEDYESDNGWVTYHYRAGEGGDNIKLIRAYENRDPIVYFRAVREGYYLPYYPIYIAENDPAERVVRFPLDEGLAVLGDPTTYSAAQKRYADALVRTRLHQPIFRARVLHAYSGSCTVCELKHSELLDAAHIIPDASEHGVAHVTNGLAMCKIHHAAYDRNLMGITADFEVRINSDLLLEVDGPMLRHGLQEMHGQQIHLPTRRTERPSQDRLAERFEEFAKH</sequence>
<keyword evidence="2" id="KW-0540">Nuclease</keyword>
<protein>
    <submittedName>
        <fullName evidence="2">Restriction endonuclease</fullName>
    </submittedName>
</protein>
<organism evidence="2 3">
    <name type="scientific">Microbacterium protaetiae</name>
    <dbReference type="NCBI Taxonomy" id="2509458"/>
    <lineage>
        <taxon>Bacteria</taxon>
        <taxon>Bacillati</taxon>
        <taxon>Actinomycetota</taxon>
        <taxon>Actinomycetes</taxon>
        <taxon>Micrococcales</taxon>
        <taxon>Microbacteriaceae</taxon>
        <taxon>Microbacterium</taxon>
    </lineage>
</organism>
<keyword evidence="2" id="KW-0255">Endonuclease</keyword>
<evidence type="ECO:0000259" key="1">
    <source>
        <dbReference type="Pfam" id="PF13391"/>
    </source>
</evidence>
<dbReference type="Proteomes" id="UP000293995">
    <property type="component" value="Chromosome"/>
</dbReference>
<gene>
    <name evidence="2" type="ORF">ET475_05745</name>
</gene>